<reference evidence="1 2" key="1">
    <citation type="journal article" date="2023" name="Antonie Van Leeuwenhoek">
        <title>Mesoterricola silvestris gen. nov., sp. nov., Mesoterricola sediminis sp. nov., Geothrix oryzae sp. nov., Geothrix edaphica sp. nov., Geothrix rubra sp. nov., and Geothrix limicola sp. nov., six novel members of Acidobacteriota isolated from soils.</title>
        <authorList>
            <person name="Itoh H."/>
            <person name="Sugisawa Y."/>
            <person name="Mise K."/>
            <person name="Xu Z."/>
            <person name="Kuniyasu M."/>
            <person name="Ushijima N."/>
            <person name="Kawano K."/>
            <person name="Kobayashi E."/>
            <person name="Shiratori Y."/>
            <person name="Masuda Y."/>
            <person name="Senoo K."/>
        </authorList>
    </citation>
    <scope>NUCLEOTIDE SEQUENCE [LARGE SCALE GENOMIC DNA]</scope>
    <source>
        <strain evidence="1 2">Red803</strain>
    </source>
</reference>
<proteinExistence type="predicted"/>
<name>A0ABQ5Q8B6_9BACT</name>
<protein>
    <recommendedName>
        <fullName evidence="3">YtxH domain-containing protein</fullName>
    </recommendedName>
</protein>
<keyword evidence="2" id="KW-1185">Reference proteome</keyword>
<gene>
    <name evidence="1" type="ORF">GETHPA_18730</name>
</gene>
<evidence type="ECO:0008006" key="3">
    <source>
        <dbReference type="Google" id="ProtNLM"/>
    </source>
</evidence>
<sequence>MAVRLALGLVIGGALGYAYHRLVGCSTGACPLTATPFRAITYGAVMGLIWATAR</sequence>
<evidence type="ECO:0000313" key="2">
    <source>
        <dbReference type="Proteomes" id="UP001165089"/>
    </source>
</evidence>
<dbReference type="Proteomes" id="UP001165089">
    <property type="component" value="Unassembled WGS sequence"/>
</dbReference>
<dbReference type="InterPro" id="IPR045764">
    <property type="entry name" value="DUF6132"/>
</dbReference>
<dbReference type="RefSeq" id="WP_285724988.1">
    <property type="nucleotide sequence ID" value="NZ_BSDD01000003.1"/>
</dbReference>
<dbReference type="EMBL" id="BSDD01000003">
    <property type="protein sequence ID" value="GLH70340.1"/>
    <property type="molecule type" value="Genomic_DNA"/>
</dbReference>
<organism evidence="1 2">
    <name type="scientific">Geothrix rubra</name>
    <dbReference type="NCBI Taxonomy" id="2927977"/>
    <lineage>
        <taxon>Bacteria</taxon>
        <taxon>Pseudomonadati</taxon>
        <taxon>Acidobacteriota</taxon>
        <taxon>Holophagae</taxon>
        <taxon>Holophagales</taxon>
        <taxon>Holophagaceae</taxon>
        <taxon>Geothrix</taxon>
    </lineage>
</organism>
<evidence type="ECO:0000313" key="1">
    <source>
        <dbReference type="EMBL" id="GLH70340.1"/>
    </source>
</evidence>
<dbReference type="Pfam" id="PF19628">
    <property type="entry name" value="DUF6132"/>
    <property type="match status" value="1"/>
</dbReference>
<accession>A0ABQ5Q8B6</accession>
<comment type="caution">
    <text evidence="1">The sequence shown here is derived from an EMBL/GenBank/DDBJ whole genome shotgun (WGS) entry which is preliminary data.</text>
</comment>